<dbReference type="RefSeq" id="WP_126129639.1">
    <property type="nucleotide sequence ID" value="NZ_CP034464.1"/>
</dbReference>
<feature type="chain" id="PRO_5018549634" evidence="1">
    <location>
        <begin position="31"/>
        <end position="164"/>
    </location>
</feature>
<proteinExistence type="predicted"/>
<protein>
    <submittedName>
        <fullName evidence="2">Uncharacterized protein</fullName>
    </submittedName>
</protein>
<keyword evidence="3" id="KW-1185">Reference proteome</keyword>
<gene>
    <name evidence="2" type="ORF">EJN92_21110</name>
</gene>
<dbReference type="AlphaFoldDB" id="A0A3Q9BU56"/>
<dbReference type="KEGG" id="upv:EJN92_21110"/>
<feature type="signal peptide" evidence="1">
    <location>
        <begin position="1"/>
        <end position="30"/>
    </location>
</feature>
<evidence type="ECO:0000256" key="1">
    <source>
        <dbReference type="SAM" id="SignalP"/>
    </source>
</evidence>
<dbReference type="EMBL" id="CP034464">
    <property type="protein sequence ID" value="AZP14278.1"/>
    <property type="molecule type" value="Genomic_DNA"/>
</dbReference>
<keyword evidence="1" id="KW-0732">Signal</keyword>
<sequence>MSRPHLFKSLKIIVPLLTSMALLMCFDAWAECKDTREMYQELKGNNLLQSNTNFNLMISSIPAGDGNIISGITIISEVKSTLQIMSSLIVFVGFPLVLKNAEDRRMASLVLGQQAQFAIESFEASTKVININLVKMTNQSLIQQAIISRDAIVNLRSTLMKHCT</sequence>
<evidence type="ECO:0000313" key="2">
    <source>
        <dbReference type="EMBL" id="AZP14278.1"/>
    </source>
</evidence>
<reference evidence="2 3" key="1">
    <citation type="journal article" date="2011" name="Int. J. Syst. Evol. Microbiol.">
        <title>Description of Undibacterium oligocarboniphilum sp. nov., isolated from purified water, and Undibacterium pigrum strain CCUG 49012 as the type strain of Undibacterium parvum sp. nov., and emended descriptions of the genus Undibacterium and the species Undibacterium pigrum.</title>
        <authorList>
            <person name="Eder W."/>
            <person name="Wanner G."/>
            <person name="Ludwig W."/>
            <person name="Busse H.J."/>
            <person name="Ziemke-Kageler F."/>
            <person name="Lang E."/>
        </authorList>
    </citation>
    <scope>NUCLEOTIDE SEQUENCE [LARGE SCALE GENOMIC DNA]</scope>
    <source>
        <strain evidence="2 3">DSM 23061</strain>
    </source>
</reference>
<evidence type="ECO:0000313" key="3">
    <source>
        <dbReference type="Proteomes" id="UP000275663"/>
    </source>
</evidence>
<accession>A0A3Q9BU56</accession>
<organism evidence="2 3">
    <name type="scientific">Undibacterium parvum</name>
    <dbReference type="NCBI Taxonomy" id="401471"/>
    <lineage>
        <taxon>Bacteria</taxon>
        <taxon>Pseudomonadati</taxon>
        <taxon>Pseudomonadota</taxon>
        <taxon>Betaproteobacteria</taxon>
        <taxon>Burkholderiales</taxon>
        <taxon>Oxalobacteraceae</taxon>
        <taxon>Undibacterium</taxon>
    </lineage>
</organism>
<dbReference type="Proteomes" id="UP000275663">
    <property type="component" value="Chromosome"/>
</dbReference>
<name>A0A3Q9BU56_9BURK</name>